<dbReference type="SUPFAM" id="SSF56219">
    <property type="entry name" value="DNase I-like"/>
    <property type="match status" value="1"/>
</dbReference>
<dbReference type="InterPro" id="IPR004808">
    <property type="entry name" value="AP_endonuc_1"/>
</dbReference>
<proteinExistence type="predicted"/>
<keyword evidence="4" id="KW-0862">Zinc</keyword>
<dbReference type="InterPro" id="IPR010666">
    <property type="entry name" value="Znf_GRF"/>
</dbReference>
<reference evidence="12 13" key="1">
    <citation type="journal article" date="2011" name="Science">
        <title>The Selaginella genome identifies genetic changes associated with the evolution of vascular plants.</title>
        <authorList>
            <person name="Banks J.A."/>
            <person name="Nishiyama T."/>
            <person name="Hasebe M."/>
            <person name="Bowman J.L."/>
            <person name="Gribskov M."/>
            <person name="dePamphilis C."/>
            <person name="Albert V.A."/>
            <person name="Aono N."/>
            <person name="Aoyama T."/>
            <person name="Ambrose B.A."/>
            <person name="Ashton N.W."/>
            <person name="Axtell M.J."/>
            <person name="Barker E."/>
            <person name="Barker M.S."/>
            <person name="Bennetzen J.L."/>
            <person name="Bonawitz N.D."/>
            <person name="Chapple C."/>
            <person name="Cheng C."/>
            <person name="Correa L.G."/>
            <person name="Dacre M."/>
            <person name="DeBarry J."/>
            <person name="Dreyer I."/>
            <person name="Elias M."/>
            <person name="Engstrom E.M."/>
            <person name="Estelle M."/>
            <person name="Feng L."/>
            <person name="Finet C."/>
            <person name="Floyd S.K."/>
            <person name="Frommer W.B."/>
            <person name="Fujita T."/>
            <person name="Gramzow L."/>
            <person name="Gutensohn M."/>
            <person name="Harholt J."/>
            <person name="Hattori M."/>
            <person name="Heyl A."/>
            <person name="Hirai T."/>
            <person name="Hiwatashi Y."/>
            <person name="Ishikawa M."/>
            <person name="Iwata M."/>
            <person name="Karol K.G."/>
            <person name="Koehler B."/>
            <person name="Kolukisaoglu U."/>
            <person name="Kubo M."/>
            <person name="Kurata T."/>
            <person name="Lalonde S."/>
            <person name="Li K."/>
            <person name="Li Y."/>
            <person name="Litt A."/>
            <person name="Lyons E."/>
            <person name="Manning G."/>
            <person name="Maruyama T."/>
            <person name="Michael T.P."/>
            <person name="Mikami K."/>
            <person name="Miyazaki S."/>
            <person name="Morinaga S."/>
            <person name="Murata T."/>
            <person name="Mueller-Roeber B."/>
            <person name="Nelson D.R."/>
            <person name="Obara M."/>
            <person name="Oguri Y."/>
            <person name="Olmstead R.G."/>
            <person name="Onodera N."/>
            <person name="Petersen B.L."/>
            <person name="Pils B."/>
            <person name="Prigge M."/>
            <person name="Rensing S.A."/>
            <person name="Riano-Pachon D.M."/>
            <person name="Roberts A.W."/>
            <person name="Sato Y."/>
            <person name="Scheller H.V."/>
            <person name="Schulz B."/>
            <person name="Schulz C."/>
            <person name="Shakirov E.V."/>
            <person name="Shibagaki N."/>
            <person name="Shinohara N."/>
            <person name="Shippen D.E."/>
            <person name="Soerensen I."/>
            <person name="Sotooka R."/>
            <person name="Sugimoto N."/>
            <person name="Sugita M."/>
            <person name="Sumikawa N."/>
            <person name="Tanurdzic M."/>
            <person name="Theissen G."/>
            <person name="Ulvskov P."/>
            <person name="Wakazuki S."/>
            <person name="Weng J.K."/>
            <person name="Willats W.W."/>
            <person name="Wipf D."/>
            <person name="Wolf P.G."/>
            <person name="Yang L."/>
            <person name="Zimmer A.D."/>
            <person name="Zhu Q."/>
            <person name="Mitros T."/>
            <person name="Hellsten U."/>
            <person name="Loque D."/>
            <person name="Otillar R."/>
            <person name="Salamov A."/>
            <person name="Schmutz J."/>
            <person name="Shapiro H."/>
            <person name="Lindquist E."/>
            <person name="Lucas S."/>
            <person name="Rokhsar D."/>
            <person name="Grigoriev I.V."/>
        </authorList>
    </citation>
    <scope>NUCLEOTIDE SEQUENCE [LARGE SCALE GENOMIC DNA]</scope>
</reference>
<dbReference type="GO" id="GO:0008270">
    <property type="term" value="F:zinc ion binding"/>
    <property type="evidence" value="ECO:0007669"/>
    <property type="project" value="UniProtKB-KW"/>
</dbReference>
<dbReference type="Gramene" id="EFJ34478">
    <property type="protein sequence ID" value="EFJ34478"/>
    <property type="gene ID" value="SELMODRAFT_405855"/>
</dbReference>
<dbReference type="Proteomes" id="UP000001514">
    <property type="component" value="Unassembled WGS sequence"/>
</dbReference>
<evidence type="ECO:0000256" key="9">
    <source>
        <dbReference type="PROSITE-ProRule" id="PRU01343"/>
    </source>
</evidence>
<evidence type="ECO:0000256" key="5">
    <source>
        <dbReference type="ARBA" id="ARBA00022842"/>
    </source>
</evidence>
<dbReference type="GO" id="GO:0008311">
    <property type="term" value="F:double-stranded DNA 3'-5' DNA exonuclease activity"/>
    <property type="evidence" value="ECO:0000318"/>
    <property type="project" value="GO_Central"/>
</dbReference>
<dbReference type="PANTHER" id="PTHR22748">
    <property type="entry name" value="AP ENDONUCLEASE"/>
    <property type="match status" value="1"/>
</dbReference>
<dbReference type="HOGENOM" id="CLU_463379_0_0_1"/>
<feature type="compositionally biased region" description="Basic and acidic residues" evidence="10">
    <location>
        <begin position="251"/>
        <end position="260"/>
    </location>
</feature>
<keyword evidence="1 7" id="KW-0479">Metal-binding</keyword>
<dbReference type="STRING" id="88036.D8QZW7"/>
<dbReference type="Gene3D" id="3.60.10.10">
    <property type="entry name" value="Endonuclease/exonuclease/phosphatase"/>
    <property type="match status" value="1"/>
</dbReference>
<feature type="binding site" evidence="7">
    <location>
        <position position="385"/>
    </location>
    <ligand>
        <name>Mg(2+)</name>
        <dbReference type="ChEBI" id="CHEBI:18420"/>
        <label>1</label>
    </ligand>
</feature>
<evidence type="ECO:0000256" key="6">
    <source>
        <dbReference type="ARBA" id="ARBA00023242"/>
    </source>
</evidence>
<keyword evidence="13" id="KW-1185">Reference proteome</keyword>
<dbReference type="GO" id="GO:0008081">
    <property type="term" value="F:phosphoric diester hydrolase activity"/>
    <property type="evidence" value="ECO:0000318"/>
    <property type="project" value="GO_Central"/>
</dbReference>
<keyword evidence="2 9" id="KW-0863">Zinc-finger</keyword>
<evidence type="ECO:0000256" key="10">
    <source>
        <dbReference type="SAM" id="MobiDB-lite"/>
    </source>
</evidence>
<keyword evidence="3" id="KW-0378">Hydrolase</keyword>
<evidence type="ECO:0000313" key="12">
    <source>
        <dbReference type="EMBL" id="EFJ34478.1"/>
    </source>
</evidence>
<dbReference type="EMBL" id="GL377569">
    <property type="protein sequence ID" value="EFJ34478.1"/>
    <property type="molecule type" value="Genomic_DNA"/>
</dbReference>
<feature type="region of interest" description="Disordered" evidence="10">
    <location>
        <begin position="222"/>
        <end position="260"/>
    </location>
</feature>
<keyword evidence="5 7" id="KW-0460">Magnesium</keyword>
<protein>
    <recommendedName>
        <fullName evidence="11">GRF-type domain-containing protein</fullName>
    </recommendedName>
</protein>
<dbReference type="eggNOG" id="KOG0663">
    <property type="taxonomic scope" value="Eukaryota"/>
</dbReference>
<keyword evidence="7" id="KW-0464">Manganese</keyword>
<dbReference type="InParanoid" id="D8QZW7"/>
<dbReference type="GO" id="GO:0003906">
    <property type="term" value="F:DNA-(apurinic or apyrimidinic site) endonuclease activity"/>
    <property type="evidence" value="ECO:0000318"/>
    <property type="project" value="GO_Central"/>
</dbReference>
<dbReference type="InterPro" id="IPR011009">
    <property type="entry name" value="Kinase-like_dom_sf"/>
</dbReference>
<feature type="binding site" evidence="7">
    <location>
        <position position="283"/>
    </location>
    <ligand>
        <name>Mg(2+)</name>
        <dbReference type="ChEBI" id="CHEBI:18420"/>
        <label>1</label>
    </ligand>
</feature>
<evidence type="ECO:0000256" key="3">
    <source>
        <dbReference type="ARBA" id="ARBA00022801"/>
    </source>
</evidence>
<accession>D8QZW7</accession>
<feature type="site" description="Important for catalytic activity" evidence="8">
    <location>
        <position position="283"/>
    </location>
</feature>
<evidence type="ECO:0000259" key="11">
    <source>
        <dbReference type="PROSITE" id="PS51999"/>
    </source>
</evidence>
<sequence length="589" mass="65479">MQRRPCLYSEAAAAGEDETQPIDTDVLSSGGGDKTIPGAEMRSSDERLGSDLDYDDRSPPPQLRSIDMLRGCRSVDEFERLNKIDEGTYGVLYRARDKKSGEIVALKRVKMVHERDGFPMTSRKSTFFSRFTIHRSWMSRKWWSHALQRNDQCSFNASSICTTTDQALLWNLMTKKELGSLLPQALAEPMCRSGSDASAGRERDRGGVTRWRLLRLQRVDLEAKAGTGKKPTPKQDKSNRAAQIQAPGDSRGAKGNRDPRDLRGRLCRILKRGRRIIIVGHLNISPYPIDSCDPGPKFDTDPSRQWFRSLLVSEGGAFSDSFRVFHPEIAEAYTCWSQASGAEEFNYGSRIDHVLIAGPCAGHCQCPDGSHENSSCDGFAECGTDMCDILLEFKRAKLDTLPRSRSCYSALKHYLPFHHMKLHNWLLDLCLSFALLRKVSVRNGQQETTEAVTKPIDRVLLSKHESSDKMSCTEVAVHGQSSSLTDEIQQSAESCDNNNCSEVAPCGESAILMDMSDETPTESSQQSLEKLAAGWERLKSLMSRNLLSCKGHGETCVVRTVKKAGPNLGRGFYVCTRAKGPASTHKLGI</sequence>
<dbReference type="KEGG" id="smo:SELMODRAFT_405855"/>
<dbReference type="SUPFAM" id="SSF56112">
    <property type="entry name" value="Protein kinase-like (PK-like)"/>
    <property type="match status" value="1"/>
</dbReference>
<name>D8QZW7_SELML</name>
<dbReference type="GO" id="GO:0005634">
    <property type="term" value="C:nucleus"/>
    <property type="evidence" value="ECO:0000318"/>
    <property type="project" value="GO_Central"/>
</dbReference>
<feature type="compositionally biased region" description="Basic and acidic residues" evidence="10">
    <location>
        <begin position="42"/>
        <end position="58"/>
    </location>
</feature>
<dbReference type="PANTHER" id="PTHR22748:SF4">
    <property type="entry name" value="DNA-(APURINIC OR APYRIMIDINIC SITE) ENDONUCLEASE 2"/>
    <property type="match status" value="1"/>
</dbReference>
<dbReference type="Pfam" id="PF06839">
    <property type="entry name" value="Zn_ribbon_GRF"/>
    <property type="match status" value="1"/>
</dbReference>
<evidence type="ECO:0000256" key="8">
    <source>
        <dbReference type="PIRSR" id="PIRSR604808-3"/>
    </source>
</evidence>
<dbReference type="GO" id="GO:0006284">
    <property type="term" value="P:base-excision repair"/>
    <property type="evidence" value="ECO:0000318"/>
    <property type="project" value="GO_Central"/>
</dbReference>
<evidence type="ECO:0000256" key="7">
    <source>
        <dbReference type="PIRSR" id="PIRSR604808-2"/>
    </source>
</evidence>
<dbReference type="Gene3D" id="3.30.200.20">
    <property type="entry name" value="Phosphorylase Kinase, domain 1"/>
    <property type="match status" value="1"/>
</dbReference>
<comment type="cofactor">
    <cofactor evidence="7">
        <name>Mg(2+)</name>
        <dbReference type="ChEBI" id="CHEBI:18420"/>
    </cofactor>
    <cofactor evidence="7">
        <name>Mn(2+)</name>
        <dbReference type="ChEBI" id="CHEBI:29035"/>
    </cofactor>
    <text evidence="7">Probably binds two magnesium or manganese ions per subunit.</text>
</comment>
<feature type="region of interest" description="Disordered" evidence="10">
    <location>
        <begin position="1"/>
        <end position="61"/>
    </location>
</feature>
<gene>
    <name evidence="12" type="ORF">SELMODRAFT_405855</name>
</gene>
<evidence type="ECO:0000256" key="2">
    <source>
        <dbReference type="ARBA" id="ARBA00022771"/>
    </source>
</evidence>
<dbReference type="eggNOG" id="KOG1294">
    <property type="taxonomic scope" value="Eukaryota"/>
</dbReference>
<dbReference type="AlphaFoldDB" id="D8QZW7"/>
<evidence type="ECO:0000313" key="13">
    <source>
        <dbReference type="Proteomes" id="UP000001514"/>
    </source>
</evidence>
<dbReference type="InterPro" id="IPR036691">
    <property type="entry name" value="Endo/exonu/phosph_ase_sf"/>
</dbReference>
<feature type="site" description="Important for catalytic activity" evidence="8">
    <location>
        <position position="352"/>
    </location>
</feature>
<evidence type="ECO:0000256" key="1">
    <source>
        <dbReference type="ARBA" id="ARBA00022723"/>
    </source>
</evidence>
<organism evidence="13">
    <name type="scientific">Selaginella moellendorffii</name>
    <name type="common">Spikemoss</name>
    <dbReference type="NCBI Taxonomy" id="88036"/>
    <lineage>
        <taxon>Eukaryota</taxon>
        <taxon>Viridiplantae</taxon>
        <taxon>Streptophyta</taxon>
        <taxon>Embryophyta</taxon>
        <taxon>Tracheophyta</taxon>
        <taxon>Lycopodiopsida</taxon>
        <taxon>Selaginellales</taxon>
        <taxon>Selaginellaceae</taxon>
        <taxon>Selaginella</taxon>
    </lineage>
</organism>
<evidence type="ECO:0000256" key="4">
    <source>
        <dbReference type="ARBA" id="ARBA00022833"/>
    </source>
</evidence>
<feature type="domain" description="GRF-type" evidence="11">
    <location>
        <begin position="549"/>
        <end position="589"/>
    </location>
</feature>
<dbReference type="PROSITE" id="PS51999">
    <property type="entry name" value="ZF_GRF"/>
    <property type="match status" value="1"/>
</dbReference>
<keyword evidence="6" id="KW-0539">Nucleus</keyword>